<organism evidence="14 15">
    <name type="scientific">Taenia crassiceps</name>
    <dbReference type="NCBI Taxonomy" id="6207"/>
    <lineage>
        <taxon>Eukaryota</taxon>
        <taxon>Metazoa</taxon>
        <taxon>Spiralia</taxon>
        <taxon>Lophotrochozoa</taxon>
        <taxon>Platyhelminthes</taxon>
        <taxon>Cestoda</taxon>
        <taxon>Eucestoda</taxon>
        <taxon>Cyclophyllidea</taxon>
        <taxon>Taeniidae</taxon>
        <taxon>Taenia</taxon>
    </lineage>
</organism>
<evidence type="ECO:0000256" key="5">
    <source>
        <dbReference type="ARBA" id="ARBA00022737"/>
    </source>
</evidence>
<dbReference type="CDD" id="cd23820">
    <property type="entry name" value="RWD_RNF14"/>
    <property type="match status" value="1"/>
</dbReference>
<keyword evidence="15" id="KW-1185">Reference proteome</keyword>
<dbReference type="SUPFAM" id="SSF54495">
    <property type="entry name" value="UBC-like"/>
    <property type="match status" value="1"/>
</dbReference>
<dbReference type="InterPro" id="IPR016135">
    <property type="entry name" value="UBQ-conjugating_enzyme/RWD"/>
</dbReference>
<dbReference type="InterPro" id="IPR031127">
    <property type="entry name" value="E3_UB_ligase_RBR"/>
</dbReference>
<dbReference type="Gene3D" id="3.10.110.10">
    <property type="entry name" value="Ubiquitin Conjugating Enzyme"/>
    <property type="match status" value="1"/>
</dbReference>
<dbReference type="PROSITE" id="PS51873">
    <property type="entry name" value="TRIAD"/>
    <property type="match status" value="1"/>
</dbReference>
<proteinExistence type="predicted"/>
<evidence type="ECO:0000256" key="2">
    <source>
        <dbReference type="ARBA" id="ARBA00012251"/>
    </source>
</evidence>
<dbReference type="PROSITE" id="PS00518">
    <property type="entry name" value="ZF_RING_1"/>
    <property type="match status" value="1"/>
</dbReference>
<dbReference type="SUPFAM" id="SSF57850">
    <property type="entry name" value="RING/U-box"/>
    <property type="match status" value="3"/>
</dbReference>
<dbReference type="InterPro" id="IPR006575">
    <property type="entry name" value="RWD_dom"/>
</dbReference>
<evidence type="ECO:0000256" key="4">
    <source>
        <dbReference type="ARBA" id="ARBA00022723"/>
    </source>
</evidence>
<keyword evidence="3" id="KW-0808">Transferase</keyword>
<sequence>MSQEEELEALTVLYAPEDFHFTSDPTTSLVSGWYRAHPKLPPDSASLHIRIRVSSQTRKLTPFTSPLFLPVNNVFCKIYSIEYLPPIVVNFTLPQNYPATALPILSLDCSWIAPDRCQCVVDELNTYLSARVDGEPCLWECFEFLESNLICTLLGLERDESGVYVYDVEVAIPSRRIRENVLADLVEYDNGEKRRRFEETKVGCQICADDEKLGRDCTRLASCKHVTCNECLREALSTHMAAGVMAGALRCLHCSAVVELNEVKEFATPSQFAVYDGLLLQRSLALMSDVVKCTRPGCSEMCLTQDDGLARCPVCQHAFCPRCLRPFHPGRPCPLSPAESEEDDMTNLEPGKEEQKDEGEKAGFVRYEEEVVPLPSEGVGWMTWKLSHTLDPVRRGELINKILTTRSNLIAETLVSRKFKEMNLHRCPNCGLFVYKYTGCNQVYCPICEKTFTYGQ</sequence>
<evidence type="ECO:0000259" key="13">
    <source>
        <dbReference type="PROSITE" id="PS51873"/>
    </source>
</evidence>
<dbReference type="Proteomes" id="UP001651158">
    <property type="component" value="Unassembled WGS sequence"/>
</dbReference>
<keyword evidence="6 9" id="KW-0863">Zinc-finger</keyword>
<keyword evidence="5" id="KW-0677">Repeat</keyword>
<dbReference type="CDD" id="cd20341">
    <property type="entry name" value="BRcat_RBR_RNF14"/>
    <property type="match status" value="1"/>
</dbReference>
<dbReference type="PROSITE" id="PS50908">
    <property type="entry name" value="RWD"/>
    <property type="match status" value="1"/>
</dbReference>
<evidence type="ECO:0000256" key="8">
    <source>
        <dbReference type="ARBA" id="ARBA00022833"/>
    </source>
</evidence>
<evidence type="ECO:0000256" key="1">
    <source>
        <dbReference type="ARBA" id="ARBA00001798"/>
    </source>
</evidence>
<gene>
    <name evidence="14" type="ORF">TcWFU_005003</name>
</gene>
<dbReference type="InterPro" id="IPR002867">
    <property type="entry name" value="IBR_dom"/>
</dbReference>
<accession>A0ABR4QR56</accession>
<evidence type="ECO:0000313" key="15">
    <source>
        <dbReference type="Proteomes" id="UP001651158"/>
    </source>
</evidence>
<evidence type="ECO:0000256" key="3">
    <source>
        <dbReference type="ARBA" id="ARBA00022679"/>
    </source>
</evidence>
<keyword evidence="4" id="KW-0479">Metal-binding</keyword>
<evidence type="ECO:0000259" key="11">
    <source>
        <dbReference type="PROSITE" id="PS50089"/>
    </source>
</evidence>
<dbReference type="Pfam" id="PF01485">
    <property type="entry name" value="IBR"/>
    <property type="match status" value="1"/>
</dbReference>
<evidence type="ECO:0000313" key="14">
    <source>
        <dbReference type="EMBL" id="KAL5112067.1"/>
    </source>
</evidence>
<comment type="caution">
    <text evidence="14">The sequence shown here is derived from an EMBL/GenBank/DDBJ whole genome shotgun (WGS) entry which is preliminary data.</text>
</comment>
<dbReference type="Pfam" id="PF05773">
    <property type="entry name" value="RWD"/>
    <property type="match status" value="1"/>
</dbReference>
<keyword evidence="8" id="KW-0862">Zinc</keyword>
<dbReference type="CDD" id="cd20336">
    <property type="entry name" value="Rcat_RBR"/>
    <property type="match status" value="1"/>
</dbReference>
<dbReference type="EMBL" id="JAKROA010000001">
    <property type="protein sequence ID" value="KAL5112067.1"/>
    <property type="molecule type" value="Genomic_DNA"/>
</dbReference>
<dbReference type="InterPro" id="IPR044066">
    <property type="entry name" value="TRIAD_supradom"/>
</dbReference>
<evidence type="ECO:0000256" key="6">
    <source>
        <dbReference type="ARBA" id="ARBA00022771"/>
    </source>
</evidence>
<reference evidence="14 15" key="1">
    <citation type="journal article" date="2022" name="Front. Cell. Infect. Microbiol.">
        <title>The Genomes of Two Strains of Taenia crassiceps the Animal Model for the Study of Human Cysticercosis.</title>
        <authorList>
            <person name="Bobes R.J."/>
            <person name="Estrada K."/>
            <person name="Rios-Valencia D.G."/>
            <person name="Calderon-Gallegos A."/>
            <person name="de la Torre P."/>
            <person name="Carrero J.C."/>
            <person name="Sanchez-Flores A."/>
            <person name="Laclette J.P."/>
        </authorList>
    </citation>
    <scope>NUCLEOTIDE SEQUENCE [LARGE SCALE GENOMIC DNA]</scope>
    <source>
        <strain evidence="14">WFUcys</strain>
    </source>
</reference>
<dbReference type="InterPro" id="IPR017907">
    <property type="entry name" value="Znf_RING_CS"/>
</dbReference>
<feature type="compositionally biased region" description="Basic and acidic residues" evidence="10">
    <location>
        <begin position="350"/>
        <end position="361"/>
    </location>
</feature>
<feature type="domain" description="RING-type" evidence="11">
    <location>
        <begin position="204"/>
        <end position="255"/>
    </location>
</feature>
<feature type="region of interest" description="Disordered" evidence="10">
    <location>
        <begin position="334"/>
        <end position="361"/>
    </location>
</feature>
<dbReference type="Gene3D" id="3.30.40.10">
    <property type="entry name" value="Zinc/RING finger domain, C3HC4 (zinc finger)"/>
    <property type="match status" value="1"/>
</dbReference>
<feature type="domain" description="RWD" evidence="12">
    <location>
        <begin position="5"/>
        <end position="152"/>
    </location>
</feature>
<dbReference type="EC" id="2.3.2.31" evidence="2"/>
<protein>
    <recommendedName>
        <fullName evidence="2">RBR-type E3 ubiquitin transferase</fullName>
        <ecNumber evidence="2">2.3.2.31</ecNumber>
    </recommendedName>
</protein>
<evidence type="ECO:0000256" key="9">
    <source>
        <dbReference type="PROSITE-ProRule" id="PRU00175"/>
    </source>
</evidence>
<dbReference type="PROSITE" id="PS50089">
    <property type="entry name" value="ZF_RING_2"/>
    <property type="match status" value="1"/>
</dbReference>
<evidence type="ECO:0000256" key="7">
    <source>
        <dbReference type="ARBA" id="ARBA00022786"/>
    </source>
</evidence>
<dbReference type="InterPro" id="IPR013083">
    <property type="entry name" value="Znf_RING/FYVE/PHD"/>
</dbReference>
<name>A0ABR4QR56_9CEST</name>
<dbReference type="PANTHER" id="PTHR11685">
    <property type="entry name" value="RBR FAMILY RING FINGER AND IBR DOMAIN-CONTAINING"/>
    <property type="match status" value="1"/>
</dbReference>
<keyword evidence="7" id="KW-0833">Ubl conjugation pathway</keyword>
<dbReference type="SMART" id="SM00647">
    <property type="entry name" value="IBR"/>
    <property type="match status" value="1"/>
</dbReference>
<evidence type="ECO:0000259" key="12">
    <source>
        <dbReference type="PROSITE" id="PS50908"/>
    </source>
</evidence>
<feature type="domain" description="RING-type" evidence="13">
    <location>
        <begin position="200"/>
        <end position="456"/>
    </location>
</feature>
<dbReference type="InterPro" id="IPR001841">
    <property type="entry name" value="Znf_RING"/>
</dbReference>
<dbReference type="Gene3D" id="1.20.120.1750">
    <property type="match status" value="1"/>
</dbReference>
<evidence type="ECO:0000256" key="10">
    <source>
        <dbReference type="SAM" id="MobiDB-lite"/>
    </source>
</evidence>
<comment type="catalytic activity">
    <reaction evidence="1">
        <text>[E2 ubiquitin-conjugating enzyme]-S-ubiquitinyl-L-cysteine + [acceptor protein]-L-lysine = [E2 ubiquitin-conjugating enzyme]-L-cysteine + [acceptor protein]-N(6)-ubiquitinyl-L-lysine.</text>
        <dbReference type="EC" id="2.3.2.31"/>
    </reaction>
</comment>